<dbReference type="PANTHER" id="PTHR43777">
    <property type="entry name" value="MOLYBDENUM COFACTOR CYTIDYLYLTRANSFERASE"/>
    <property type="match status" value="1"/>
</dbReference>
<sequence>MGLPKAQLRDARGVPFLDRAVGLLLEGGCASVTVVLGAAADEAVALLDEAGWTGDPAVTVVRAGDWDEGMGASLRQGLAALGAGQAGGPVAVLVTLVDLPDVTADVVGRLLAGGAGADTLARAAYGGEPGHPVLLGRAHWAGIAEAARGDRGARDYLAQRPVRLVECGDLATGRDVDRPGDLA</sequence>
<dbReference type="AlphaFoldDB" id="A0A7G9RGX4"/>
<dbReference type="EMBL" id="CP060713">
    <property type="protein sequence ID" value="QNN54849.1"/>
    <property type="molecule type" value="Genomic_DNA"/>
</dbReference>
<reference evidence="2 3" key="1">
    <citation type="submission" date="2020-08" db="EMBL/GenBank/DDBJ databases">
        <title>Genome sequence of Nocardioides mesophilus KACC 16243T.</title>
        <authorList>
            <person name="Hyun D.-W."/>
            <person name="Bae J.-W."/>
        </authorList>
    </citation>
    <scope>NUCLEOTIDE SEQUENCE [LARGE SCALE GENOMIC DNA]</scope>
    <source>
        <strain evidence="2 3">KACC 16243</strain>
    </source>
</reference>
<dbReference type="InterPro" id="IPR025877">
    <property type="entry name" value="MobA-like_NTP_Trfase"/>
</dbReference>
<dbReference type="GO" id="GO:0016779">
    <property type="term" value="F:nucleotidyltransferase activity"/>
    <property type="evidence" value="ECO:0007669"/>
    <property type="project" value="UniProtKB-ARBA"/>
</dbReference>
<feature type="domain" description="MobA-like NTP transferase" evidence="1">
    <location>
        <begin position="1"/>
        <end position="160"/>
    </location>
</feature>
<proteinExistence type="predicted"/>
<evidence type="ECO:0000313" key="3">
    <source>
        <dbReference type="Proteomes" id="UP000515947"/>
    </source>
</evidence>
<dbReference type="SUPFAM" id="SSF53448">
    <property type="entry name" value="Nucleotide-diphospho-sugar transferases"/>
    <property type="match status" value="1"/>
</dbReference>
<protein>
    <submittedName>
        <fullName evidence="2">NTP transferase domain-containing protein</fullName>
    </submittedName>
</protein>
<dbReference type="Proteomes" id="UP000515947">
    <property type="component" value="Chromosome"/>
</dbReference>
<gene>
    <name evidence="2" type="ORF">H9L09_05250</name>
</gene>
<organism evidence="2 3">
    <name type="scientific">Nocardioides mesophilus</name>
    <dbReference type="NCBI Taxonomy" id="433659"/>
    <lineage>
        <taxon>Bacteria</taxon>
        <taxon>Bacillati</taxon>
        <taxon>Actinomycetota</taxon>
        <taxon>Actinomycetes</taxon>
        <taxon>Propionibacteriales</taxon>
        <taxon>Nocardioidaceae</taxon>
        <taxon>Nocardioides</taxon>
    </lineage>
</organism>
<dbReference type="InterPro" id="IPR029044">
    <property type="entry name" value="Nucleotide-diphossugar_trans"/>
</dbReference>
<accession>A0A7G9RGX4</accession>
<evidence type="ECO:0000313" key="2">
    <source>
        <dbReference type="EMBL" id="QNN54849.1"/>
    </source>
</evidence>
<evidence type="ECO:0000259" key="1">
    <source>
        <dbReference type="Pfam" id="PF12804"/>
    </source>
</evidence>
<dbReference type="KEGG" id="nmes:H9L09_05250"/>
<dbReference type="Gene3D" id="3.90.550.10">
    <property type="entry name" value="Spore Coat Polysaccharide Biosynthesis Protein SpsA, Chain A"/>
    <property type="match status" value="1"/>
</dbReference>
<dbReference type="PANTHER" id="PTHR43777:SF1">
    <property type="entry name" value="MOLYBDENUM COFACTOR CYTIDYLYLTRANSFERASE"/>
    <property type="match status" value="1"/>
</dbReference>
<name>A0A7G9RGX4_9ACTN</name>
<keyword evidence="2" id="KW-0808">Transferase</keyword>
<keyword evidence="3" id="KW-1185">Reference proteome</keyword>
<dbReference type="Pfam" id="PF12804">
    <property type="entry name" value="NTP_transf_3"/>
    <property type="match status" value="1"/>
</dbReference>